<dbReference type="KEGG" id="csty:KN1_12180"/>
<dbReference type="AlphaFoldDB" id="A0A8D5U6V3"/>
<dbReference type="RefSeq" id="WP_221289994.1">
    <property type="nucleotide sequence ID" value="NZ_AP024597.1"/>
</dbReference>
<accession>A0A8D5U6V3</accession>
<reference evidence="1 2" key="1">
    <citation type="submission" date="2021-04" db="EMBL/GenBank/DDBJ databases">
        <title>Complete genome sequence of Stygiolobus sp. KN-1.</title>
        <authorList>
            <person name="Nakamura K."/>
            <person name="Sakai H."/>
            <person name="Kurosawa N."/>
        </authorList>
    </citation>
    <scope>NUCLEOTIDE SEQUENCE [LARGE SCALE GENOMIC DNA]</scope>
    <source>
        <strain evidence="1 2">KN-1</strain>
    </source>
</reference>
<evidence type="ECO:0000313" key="1">
    <source>
        <dbReference type="EMBL" id="BCU69921.1"/>
    </source>
</evidence>
<dbReference type="Proteomes" id="UP000825123">
    <property type="component" value="Chromosome"/>
</dbReference>
<proteinExistence type="predicted"/>
<protein>
    <submittedName>
        <fullName evidence="1">Uncharacterized protein</fullName>
    </submittedName>
</protein>
<dbReference type="EMBL" id="AP024597">
    <property type="protein sequence ID" value="BCU69921.1"/>
    <property type="molecule type" value="Genomic_DNA"/>
</dbReference>
<gene>
    <name evidence="1" type="ORF">KN1_12180</name>
</gene>
<organism evidence="1 2">
    <name type="scientific">Stygiolobus caldivivus</name>
    <dbReference type="NCBI Taxonomy" id="2824673"/>
    <lineage>
        <taxon>Archaea</taxon>
        <taxon>Thermoproteota</taxon>
        <taxon>Thermoprotei</taxon>
        <taxon>Sulfolobales</taxon>
        <taxon>Sulfolobaceae</taxon>
        <taxon>Stygiolobus</taxon>
    </lineage>
</organism>
<sequence length="446" mass="51098">MDCAVIPINRSDDSYDSAVSSIVRTYEIFHPDTFYIIYAPFNKPVLKKLEGLFNSMQKYVKVELVDIGRYEEAEGETNLWRFIEFVKGLTKECKKVYLVPTAGASVVAASLGMLYMTDMNRYSIVSYIFSFGPWKAYYYPFTPRATETVLVEPTPPFNTVHDQIDRLTQLDDYFKGVISSQQNIYMRDMYELVYHLNKSVGEFTGVEVAIGEGDKKQKATLLMEDIDKGQGNAEELRKKLEKILEGVDEDAKNVVNEVLNLSGLYEIYVLEEDGSKKKVEDVVTDYSSVVIDTNLLYYGIHSREIKGLTIPYCVEFEMESKVFTAGSSRRSTKRGFERGRFFDVLYSIYDALARRSRIIPSCRYYCDHAIPRIDPILLDGSLVLTSDKKAYNVWANSPLGKYATVRLTRVEPKEVKKERYERTFSLLTVGVILKETLNAEVRPLTK</sequence>
<evidence type="ECO:0000313" key="2">
    <source>
        <dbReference type="Proteomes" id="UP000825123"/>
    </source>
</evidence>
<keyword evidence="2" id="KW-1185">Reference proteome</keyword>
<name>A0A8D5U6V3_9CREN</name>
<dbReference type="GeneID" id="66162950"/>